<gene>
    <name evidence="8" type="ORF">PANT_10d00114</name>
</gene>
<name>M9MFF5_PSEA3</name>
<dbReference type="GO" id="GO:0006629">
    <property type="term" value="P:lipid metabolic process"/>
    <property type="evidence" value="ECO:0007669"/>
    <property type="project" value="UniProtKB-KW"/>
</dbReference>
<dbReference type="EMBL" id="DF196776">
    <property type="protein sequence ID" value="GAC74297.1"/>
    <property type="molecule type" value="Genomic_DNA"/>
</dbReference>
<evidence type="ECO:0000256" key="3">
    <source>
        <dbReference type="ARBA" id="ARBA00022989"/>
    </source>
</evidence>
<keyword evidence="2 7" id="KW-0812">Transmembrane</keyword>
<keyword evidence="1" id="KW-0808">Transferase</keyword>
<evidence type="ECO:0000256" key="7">
    <source>
        <dbReference type="SAM" id="Phobius"/>
    </source>
</evidence>
<sequence length="320" mass="34136">MQGSPRILVGLDCIVAATIIAEGPARMAEKFSKFRDPGTGIQVFLTPVSTRSSILLAVFSLVGILRSLVALVAYAVYWVLPSVGVRLGLVALGYWRLSPDYRGRVAGKVVVANHSSWIDLLVLTALYPGAVFVQPVRNDAPRAKGKLNAVSANARMTGVNDASLAVTGYALLPLHQALRYVGDLPPTNLPNMFSTIDAAVKSAAGPVVIFPEVVTSNNRALLHMDSALVPKSHVVVVSIKYASPTPAAPSSVSAPFQPLWKHALKLIASSPVRSVTIRATMANEDVAGVLAGLGRWKRTAIDWTAKREFLDLVQARSKKS</sequence>
<dbReference type="GO" id="GO:0016746">
    <property type="term" value="F:acyltransferase activity"/>
    <property type="evidence" value="ECO:0007669"/>
    <property type="project" value="UniProtKB-KW"/>
</dbReference>
<keyword evidence="6" id="KW-0012">Acyltransferase</keyword>
<keyword evidence="5 7" id="KW-0472">Membrane</keyword>
<organism evidence="8 9">
    <name type="scientific">Pseudozyma antarctica (strain T-34)</name>
    <name type="common">Yeast</name>
    <name type="synonym">Candida antarctica</name>
    <dbReference type="NCBI Taxonomy" id="1151754"/>
    <lineage>
        <taxon>Eukaryota</taxon>
        <taxon>Fungi</taxon>
        <taxon>Dikarya</taxon>
        <taxon>Basidiomycota</taxon>
        <taxon>Ustilaginomycotina</taxon>
        <taxon>Ustilaginomycetes</taxon>
        <taxon>Ustilaginales</taxon>
        <taxon>Ustilaginaceae</taxon>
        <taxon>Moesziomyces</taxon>
    </lineage>
</organism>
<dbReference type="PANTHER" id="PTHR23063:SF60">
    <property type="entry name" value="LYSOPHOSPHATIDIC ACID:OLEOYL-COA ACYLTRANSFERASE 1"/>
    <property type="match status" value="1"/>
</dbReference>
<dbReference type="Proteomes" id="UP000011976">
    <property type="component" value="Unassembled WGS sequence"/>
</dbReference>
<dbReference type="AlphaFoldDB" id="M9MFF5"/>
<feature type="transmembrane region" description="Helical" evidence="7">
    <location>
        <begin position="54"/>
        <end position="80"/>
    </location>
</feature>
<accession>M9MFF5</accession>
<evidence type="ECO:0000256" key="2">
    <source>
        <dbReference type="ARBA" id="ARBA00022692"/>
    </source>
</evidence>
<evidence type="ECO:0008006" key="10">
    <source>
        <dbReference type="Google" id="ProtNLM"/>
    </source>
</evidence>
<feature type="transmembrane region" description="Helical" evidence="7">
    <location>
        <begin position="6"/>
        <end position="25"/>
    </location>
</feature>
<evidence type="ECO:0000256" key="5">
    <source>
        <dbReference type="ARBA" id="ARBA00023136"/>
    </source>
</evidence>
<protein>
    <recommendedName>
        <fullName evidence="10">Phospholipid/glycerol acyltransferase domain-containing protein</fullName>
    </recommendedName>
</protein>
<proteinExistence type="predicted"/>
<evidence type="ECO:0000313" key="9">
    <source>
        <dbReference type="Proteomes" id="UP000011976"/>
    </source>
</evidence>
<keyword evidence="4" id="KW-0443">Lipid metabolism</keyword>
<reference evidence="9" key="1">
    <citation type="journal article" date="2013" name="Genome Announc.">
        <title>Genome sequence of the basidiomycetous yeast Pseudozyma antarctica T-34, a producer of the glycolipid biosurfactants mannosylerythritol lipids.</title>
        <authorList>
            <person name="Morita T."/>
            <person name="Koike H."/>
            <person name="Koyama Y."/>
            <person name="Hagiwara H."/>
            <person name="Ito E."/>
            <person name="Fukuoka T."/>
            <person name="Imura T."/>
            <person name="Machida M."/>
            <person name="Kitamoto D."/>
        </authorList>
    </citation>
    <scope>NUCLEOTIDE SEQUENCE [LARGE SCALE GENOMIC DNA]</scope>
    <source>
        <strain evidence="9">T-34</strain>
    </source>
</reference>
<dbReference type="OrthoDB" id="272512at2759"/>
<evidence type="ECO:0000313" key="8">
    <source>
        <dbReference type="EMBL" id="GAC74297.1"/>
    </source>
</evidence>
<dbReference type="PANTHER" id="PTHR23063">
    <property type="entry name" value="PHOSPHOLIPID ACYLTRANSFERASE"/>
    <property type="match status" value="1"/>
</dbReference>
<evidence type="ECO:0000256" key="4">
    <source>
        <dbReference type="ARBA" id="ARBA00023098"/>
    </source>
</evidence>
<keyword evidence="3 7" id="KW-1133">Transmembrane helix</keyword>
<dbReference type="STRING" id="1151754.M9MFF5"/>
<evidence type="ECO:0000256" key="6">
    <source>
        <dbReference type="ARBA" id="ARBA00023315"/>
    </source>
</evidence>
<evidence type="ECO:0000256" key="1">
    <source>
        <dbReference type="ARBA" id="ARBA00022679"/>
    </source>
</evidence>